<dbReference type="AlphaFoldDB" id="A0A2G1VLT3"/>
<accession>A0A2G1VLT3</accession>
<proteinExistence type="predicted"/>
<comment type="caution">
    <text evidence="1">The sequence shown here is derived from an EMBL/GenBank/DDBJ whole genome shotgun (WGS) entry which is preliminary data.</text>
</comment>
<gene>
    <name evidence="1" type="ORF">CJ305_18655</name>
</gene>
<dbReference type="EMBL" id="NQXA01000034">
    <property type="protein sequence ID" value="PHQ27718.1"/>
    <property type="molecule type" value="Genomic_DNA"/>
</dbReference>
<protein>
    <recommendedName>
        <fullName evidence="3">KTSC domain-containing protein</fullName>
    </recommendedName>
</protein>
<sequence>MEKYSNKRGNSPITYFQIENNRIIVQFKEGKSYTYSHLKAGRHHVEQMKTLARTGSGLCAYITQNVRFKYD</sequence>
<reference evidence="1 2" key="1">
    <citation type="submission" date="2017-08" db="EMBL/GenBank/DDBJ databases">
        <title>The whole genome shortgun sequences of strain Leeuwenhoekiella nanhaiensis G18 from the South China Sea.</title>
        <authorList>
            <person name="Liu Q."/>
        </authorList>
    </citation>
    <scope>NUCLEOTIDE SEQUENCE [LARGE SCALE GENOMIC DNA]</scope>
    <source>
        <strain evidence="1 2">G18</strain>
    </source>
</reference>
<organism evidence="1 2">
    <name type="scientific">Leeuwenhoekiella nanhaiensis</name>
    <dbReference type="NCBI Taxonomy" id="1655491"/>
    <lineage>
        <taxon>Bacteria</taxon>
        <taxon>Pseudomonadati</taxon>
        <taxon>Bacteroidota</taxon>
        <taxon>Flavobacteriia</taxon>
        <taxon>Flavobacteriales</taxon>
        <taxon>Flavobacteriaceae</taxon>
        <taxon>Leeuwenhoekiella</taxon>
    </lineage>
</organism>
<evidence type="ECO:0000313" key="1">
    <source>
        <dbReference type="EMBL" id="PHQ27718.1"/>
    </source>
</evidence>
<evidence type="ECO:0000313" key="2">
    <source>
        <dbReference type="Proteomes" id="UP000229433"/>
    </source>
</evidence>
<dbReference type="OrthoDB" id="7775479at2"/>
<keyword evidence="2" id="KW-1185">Reference proteome</keyword>
<dbReference type="RefSeq" id="WP_099647780.1">
    <property type="nucleotide sequence ID" value="NZ_KZ319313.1"/>
</dbReference>
<evidence type="ECO:0008006" key="3">
    <source>
        <dbReference type="Google" id="ProtNLM"/>
    </source>
</evidence>
<dbReference type="Proteomes" id="UP000229433">
    <property type="component" value="Unassembled WGS sequence"/>
</dbReference>
<name>A0A2G1VLT3_9FLAO</name>